<evidence type="ECO:0000313" key="2">
    <source>
        <dbReference type="EMBL" id="CAG8549713.1"/>
    </source>
</evidence>
<dbReference type="AlphaFoldDB" id="A0A9N9B308"/>
<reference evidence="2" key="1">
    <citation type="submission" date="2021-06" db="EMBL/GenBank/DDBJ databases">
        <authorList>
            <person name="Kallberg Y."/>
            <person name="Tangrot J."/>
            <person name="Rosling A."/>
        </authorList>
    </citation>
    <scope>NUCLEOTIDE SEQUENCE</scope>
    <source>
        <strain evidence="2">AZ414A</strain>
    </source>
</reference>
<feature type="transmembrane region" description="Helical" evidence="1">
    <location>
        <begin position="29"/>
        <end position="53"/>
    </location>
</feature>
<organism evidence="2 3">
    <name type="scientific">Diversispora eburnea</name>
    <dbReference type="NCBI Taxonomy" id="1213867"/>
    <lineage>
        <taxon>Eukaryota</taxon>
        <taxon>Fungi</taxon>
        <taxon>Fungi incertae sedis</taxon>
        <taxon>Mucoromycota</taxon>
        <taxon>Glomeromycotina</taxon>
        <taxon>Glomeromycetes</taxon>
        <taxon>Diversisporales</taxon>
        <taxon>Diversisporaceae</taxon>
        <taxon>Diversispora</taxon>
    </lineage>
</organism>
<protein>
    <submittedName>
        <fullName evidence="2">1091_t:CDS:1</fullName>
    </submittedName>
</protein>
<accession>A0A9N9B308</accession>
<dbReference type="OrthoDB" id="2431596at2759"/>
<dbReference type="EMBL" id="CAJVPK010000793">
    <property type="protein sequence ID" value="CAG8549713.1"/>
    <property type="molecule type" value="Genomic_DNA"/>
</dbReference>
<comment type="caution">
    <text evidence="2">The sequence shown here is derived from an EMBL/GenBank/DDBJ whole genome shotgun (WGS) entry which is preliminary data.</text>
</comment>
<keyword evidence="3" id="KW-1185">Reference proteome</keyword>
<name>A0A9N9B308_9GLOM</name>
<evidence type="ECO:0000313" key="3">
    <source>
        <dbReference type="Proteomes" id="UP000789706"/>
    </source>
</evidence>
<dbReference type="Proteomes" id="UP000789706">
    <property type="component" value="Unassembled WGS sequence"/>
</dbReference>
<keyword evidence="1" id="KW-1133">Transmembrane helix</keyword>
<evidence type="ECO:0000256" key="1">
    <source>
        <dbReference type="SAM" id="Phobius"/>
    </source>
</evidence>
<keyword evidence="1" id="KW-0812">Transmembrane</keyword>
<keyword evidence="1" id="KW-0472">Membrane</keyword>
<proteinExistence type="predicted"/>
<sequence>MIINRKFVERDTTTSDDSSSNNDKLGSPVVIALIIIAVAVLVIGLIIILFIFFRRRKKPKSSRGLKPLHLSAAISPEPYRKEMRKKSQPKAPSPYELAEEAKEEAFEESFSEGAVGTRNLPQRSQTMYGTTQPSTLMADLSSSSPHYDVMQQQHHFIMSKSPRYISASKMQERFGISSSSLRRWSTGGRVQTIQTPGRFQFYQLFDVNNSSLKRTTKSKNMHQERQLKISKTSIQTMKSSKTFVLQMQGIQYYWKSLQRKCPSNKEKRQFF</sequence>
<gene>
    <name evidence="2" type="ORF">DEBURN_LOCUS7037</name>
</gene>